<evidence type="ECO:0000256" key="1">
    <source>
        <dbReference type="ARBA" id="ARBA00022801"/>
    </source>
</evidence>
<name>A0A438JLS4_VITVI</name>
<comment type="caution">
    <text evidence="4">The sequence shown here is derived from an EMBL/GenBank/DDBJ whole genome shotgun (WGS) entry which is preliminary data.</text>
</comment>
<dbReference type="GO" id="GO:0016798">
    <property type="term" value="F:hydrolase activity, acting on glycosyl bonds"/>
    <property type="evidence" value="ECO:0007669"/>
    <property type="project" value="UniProtKB-KW"/>
</dbReference>
<dbReference type="SUPFAM" id="SSF51445">
    <property type="entry name" value="(Trans)glycosidases"/>
    <property type="match status" value="1"/>
</dbReference>
<dbReference type="PANTHER" id="PTHR45708">
    <property type="entry name" value="ENDOCHITINASE"/>
    <property type="match status" value="1"/>
</dbReference>
<evidence type="ECO:0000313" key="4">
    <source>
        <dbReference type="EMBL" id="RVX09882.1"/>
    </source>
</evidence>
<dbReference type="Gene3D" id="3.20.20.80">
    <property type="entry name" value="Glycosidases"/>
    <property type="match status" value="2"/>
</dbReference>
<evidence type="ECO:0000256" key="2">
    <source>
        <dbReference type="ARBA" id="ARBA00023295"/>
    </source>
</evidence>
<keyword evidence="3" id="KW-0732">Signal</keyword>
<keyword evidence="1" id="KW-0378">Hydrolase</keyword>
<dbReference type="InterPro" id="IPR050542">
    <property type="entry name" value="Glycosyl_Hydrlase18_Chitinase"/>
</dbReference>
<accession>A0A438JLS4</accession>
<feature type="chain" id="PRO_5018989323" evidence="3">
    <location>
        <begin position="21"/>
        <end position="277"/>
    </location>
</feature>
<evidence type="ECO:0000256" key="3">
    <source>
        <dbReference type="SAM" id="SignalP"/>
    </source>
</evidence>
<dbReference type="PANTHER" id="PTHR45708:SF49">
    <property type="entry name" value="ENDOCHITINASE"/>
    <property type="match status" value="1"/>
</dbReference>
<protein>
    <submittedName>
        <fullName evidence="4">Acidic endochitinase</fullName>
    </submittedName>
</protein>
<proteinExistence type="predicted"/>
<keyword evidence="2" id="KW-0326">Glycosidase</keyword>
<feature type="signal peptide" evidence="3">
    <location>
        <begin position="1"/>
        <end position="20"/>
    </location>
</feature>
<dbReference type="Proteomes" id="UP000288805">
    <property type="component" value="Unassembled WGS sequence"/>
</dbReference>
<dbReference type="EMBL" id="QGNW01000036">
    <property type="protein sequence ID" value="RVX09882.1"/>
    <property type="molecule type" value="Genomic_DNA"/>
</dbReference>
<dbReference type="AlphaFoldDB" id="A0A438JLS4"/>
<sequence length="277" mass="29950">MAFKALVLLAFLSIVVLVVGTEVGGIAIYWGQNGNEGTLAEACARENYDFVNRAFLPTFGNGQTPVINLAGHCDPYSNGCIRLLVHLVQLFWLELTLTLKEEQTNIGMILLSTFLDTASEATSVDGNELLQFYGTQMNCCSQKLNRVIELCKDFTCQVCRIIQSGFDTEYGKKYGIALSSCSTTSSGNTSAIYSNKVYLTAAPQCLFPDAWMHGPTKIFLGLPGAPDAAGSGFIPVGDLISTVLPAINDSAKYGGVILWSKYYDEQTGYSSAIKSHV</sequence>
<organism evidence="4 5">
    <name type="scientific">Vitis vinifera</name>
    <name type="common">Grape</name>
    <dbReference type="NCBI Taxonomy" id="29760"/>
    <lineage>
        <taxon>Eukaryota</taxon>
        <taxon>Viridiplantae</taxon>
        <taxon>Streptophyta</taxon>
        <taxon>Embryophyta</taxon>
        <taxon>Tracheophyta</taxon>
        <taxon>Spermatophyta</taxon>
        <taxon>Magnoliopsida</taxon>
        <taxon>eudicotyledons</taxon>
        <taxon>Gunneridae</taxon>
        <taxon>Pentapetalae</taxon>
        <taxon>rosids</taxon>
        <taxon>Vitales</taxon>
        <taxon>Vitaceae</taxon>
        <taxon>Viteae</taxon>
        <taxon>Vitis</taxon>
    </lineage>
</organism>
<evidence type="ECO:0000313" key="5">
    <source>
        <dbReference type="Proteomes" id="UP000288805"/>
    </source>
</evidence>
<gene>
    <name evidence="4" type="primary">CHIA_4</name>
    <name evidence="4" type="ORF">CK203_012946</name>
</gene>
<dbReference type="InterPro" id="IPR017853">
    <property type="entry name" value="GH"/>
</dbReference>
<reference evidence="4 5" key="1">
    <citation type="journal article" date="2018" name="PLoS Genet.">
        <title>Population sequencing reveals clonal diversity and ancestral inbreeding in the grapevine cultivar Chardonnay.</title>
        <authorList>
            <person name="Roach M.J."/>
            <person name="Johnson D.L."/>
            <person name="Bohlmann J."/>
            <person name="van Vuuren H.J."/>
            <person name="Jones S.J."/>
            <person name="Pretorius I.S."/>
            <person name="Schmidt S.A."/>
            <person name="Borneman A.R."/>
        </authorList>
    </citation>
    <scope>NUCLEOTIDE SEQUENCE [LARGE SCALE GENOMIC DNA]</scope>
    <source>
        <strain evidence="5">cv. Chardonnay</strain>
        <tissue evidence="4">Leaf</tissue>
    </source>
</reference>